<reference evidence="2 3" key="1">
    <citation type="submission" date="2011-08" db="EMBL/GenBank/DDBJ databases">
        <title>The Genome Sequence of Clostridium citroniae WAL-17108.</title>
        <authorList>
            <consortium name="The Broad Institute Genome Sequencing Platform"/>
            <person name="Earl A."/>
            <person name="Ward D."/>
            <person name="Feldgarden M."/>
            <person name="Gevers D."/>
            <person name="Finegold S.M."/>
            <person name="Summanen P.H."/>
            <person name="Molitoris D.R."/>
            <person name="Vaisanen M.L."/>
            <person name="Daigneault M."/>
            <person name="Allen-Vercoe E."/>
            <person name="Young S.K."/>
            <person name="Zeng Q."/>
            <person name="Gargeya S."/>
            <person name="Fitzgerald M."/>
            <person name="Haas B."/>
            <person name="Abouelleil A."/>
            <person name="Alvarado L."/>
            <person name="Arachchi H.M."/>
            <person name="Berlin A."/>
            <person name="Brown A."/>
            <person name="Chapman S.B."/>
            <person name="Chen Z."/>
            <person name="Dunbar C."/>
            <person name="Freedman E."/>
            <person name="Gearin G."/>
            <person name="Gellesch M."/>
            <person name="Goldberg J."/>
            <person name="Griggs A."/>
            <person name="Gujja S."/>
            <person name="Heiman D."/>
            <person name="Howarth C."/>
            <person name="Larson L."/>
            <person name="Lui A."/>
            <person name="MacDonald P.J.P."/>
            <person name="Montmayeur A."/>
            <person name="Murphy C."/>
            <person name="Neiman D."/>
            <person name="Pearson M."/>
            <person name="Priest M."/>
            <person name="Roberts A."/>
            <person name="Saif S."/>
            <person name="Shea T."/>
            <person name="Shenoy N."/>
            <person name="Sisk P."/>
            <person name="Stolte C."/>
            <person name="Sykes S."/>
            <person name="Wortman J."/>
            <person name="Nusbaum C."/>
            <person name="Birren B."/>
        </authorList>
    </citation>
    <scope>NUCLEOTIDE SEQUENCE [LARGE SCALE GENOMIC DNA]</scope>
    <source>
        <strain evidence="2 3">WAL-17108</strain>
    </source>
</reference>
<dbReference type="InterPro" id="IPR056906">
    <property type="entry name" value="ORF2/G2P_dom"/>
</dbReference>
<dbReference type="Pfam" id="PF23343">
    <property type="entry name" value="REP_ORF2-G2P"/>
    <property type="match status" value="1"/>
</dbReference>
<protein>
    <recommendedName>
        <fullName evidence="1">Replication-associated protein ORF2/G2P domain-containing protein</fullName>
    </recommendedName>
</protein>
<dbReference type="Proteomes" id="UP000003763">
    <property type="component" value="Unassembled WGS sequence"/>
</dbReference>
<proteinExistence type="predicted"/>
<evidence type="ECO:0000259" key="1">
    <source>
        <dbReference type="Pfam" id="PF23343"/>
    </source>
</evidence>
<dbReference type="HOGENOM" id="CLU_879251_0_0_9"/>
<dbReference type="eggNOG" id="ENOG5032WYT">
    <property type="taxonomic scope" value="Bacteria"/>
</dbReference>
<evidence type="ECO:0000313" key="2">
    <source>
        <dbReference type="EMBL" id="EHE97521.1"/>
    </source>
</evidence>
<feature type="domain" description="Replication-associated protein ORF2/G2P" evidence="1">
    <location>
        <begin position="87"/>
        <end position="210"/>
    </location>
</feature>
<dbReference type="AlphaFoldDB" id="G5HM13"/>
<dbReference type="EMBL" id="ADLJ01000029">
    <property type="protein sequence ID" value="EHE97521.1"/>
    <property type="molecule type" value="Genomic_DNA"/>
</dbReference>
<organism evidence="2 3">
    <name type="scientific">[Clostridium] citroniae WAL-17108</name>
    <dbReference type="NCBI Taxonomy" id="742733"/>
    <lineage>
        <taxon>Bacteria</taxon>
        <taxon>Bacillati</taxon>
        <taxon>Bacillota</taxon>
        <taxon>Clostridia</taxon>
        <taxon>Lachnospirales</taxon>
        <taxon>Lachnospiraceae</taxon>
        <taxon>Enterocloster</taxon>
    </lineage>
</organism>
<dbReference type="RefSeq" id="WP_007864705.1">
    <property type="nucleotide sequence ID" value="NZ_JH376424.1"/>
</dbReference>
<sequence length="275" mass="32562">MELYNVKIITYPDLTKQYRIYQNTIGSDDLSIPVRPRNGGDRNPFDGKVCKDILVDIKDYKNHVDEVSIKRTKKKVYDYAKSNEWEWFVTFTFSPDKVNRYDYDECTKYLSKWFNNLKRSSPALSYLVVPEQHKDGAYHFHGLFSGINERQIVWTGKYVVKRVRGLRSKFVRTKEKIYKIGSYKLGWMTATKVREMEKVTSYITKYITKDMLNGLHGRKRYWCSRNLVLPLEEVFTLDATDRFILSQELDDSSRFKKVSQVCYGDMTQSVNIYEV</sequence>
<accession>G5HM13</accession>
<comment type="caution">
    <text evidence="2">The sequence shown here is derived from an EMBL/GenBank/DDBJ whole genome shotgun (WGS) entry which is preliminary data.</text>
</comment>
<gene>
    <name evidence="2" type="ORF">HMPREF9469_03625</name>
</gene>
<dbReference type="PATRIC" id="fig|742733.3.peg.3764"/>
<name>G5HM13_9FIRM</name>
<evidence type="ECO:0000313" key="3">
    <source>
        <dbReference type="Proteomes" id="UP000003763"/>
    </source>
</evidence>